<reference evidence="2" key="1">
    <citation type="submission" date="2023-03" db="EMBL/GenBank/DDBJ databases">
        <title>Massive genome expansion in bonnet fungi (Mycena s.s.) driven by repeated elements and novel gene families across ecological guilds.</title>
        <authorList>
            <consortium name="Lawrence Berkeley National Laboratory"/>
            <person name="Harder C.B."/>
            <person name="Miyauchi S."/>
            <person name="Viragh M."/>
            <person name="Kuo A."/>
            <person name="Thoen E."/>
            <person name="Andreopoulos B."/>
            <person name="Lu D."/>
            <person name="Skrede I."/>
            <person name="Drula E."/>
            <person name="Henrissat B."/>
            <person name="Morin E."/>
            <person name="Kohler A."/>
            <person name="Barry K."/>
            <person name="LaButti K."/>
            <person name="Morin E."/>
            <person name="Salamov A."/>
            <person name="Lipzen A."/>
            <person name="Mereny Z."/>
            <person name="Hegedus B."/>
            <person name="Baldrian P."/>
            <person name="Stursova M."/>
            <person name="Weitz H."/>
            <person name="Taylor A."/>
            <person name="Grigoriev I.V."/>
            <person name="Nagy L.G."/>
            <person name="Martin F."/>
            <person name="Kauserud H."/>
        </authorList>
    </citation>
    <scope>NUCLEOTIDE SEQUENCE</scope>
    <source>
        <strain evidence="2">CBHHK002</strain>
    </source>
</reference>
<dbReference type="EMBL" id="JARIHO010000116">
    <property type="protein sequence ID" value="KAJ7302423.1"/>
    <property type="molecule type" value="Genomic_DNA"/>
</dbReference>
<dbReference type="AlphaFoldDB" id="A0AAD7E8Q5"/>
<evidence type="ECO:0000313" key="2">
    <source>
        <dbReference type="EMBL" id="KAJ7302423.1"/>
    </source>
</evidence>
<organism evidence="2 3">
    <name type="scientific">Mycena albidolilacea</name>
    <dbReference type="NCBI Taxonomy" id="1033008"/>
    <lineage>
        <taxon>Eukaryota</taxon>
        <taxon>Fungi</taxon>
        <taxon>Dikarya</taxon>
        <taxon>Basidiomycota</taxon>
        <taxon>Agaricomycotina</taxon>
        <taxon>Agaricomycetes</taxon>
        <taxon>Agaricomycetidae</taxon>
        <taxon>Agaricales</taxon>
        <taxon>Marasmiineae</taxon>
        <taxon>Mycenaceae</taxon>
        <taxon>Mycena</taxon>
    </lineage>
</organism>
<feature type="region of interest" description="Disordered" evidence="1">
    <location>
        <begin position="112"/>
        <end position="131"/>
    </location>
</feature>
<name>A0AAD7E8Q5_9AGAR</name>
<proteinExistence type="predicted"/>
<accession>A0AAD7E8Q5</accession>
<feature type="compositionally biased region" description="Polar residues" evidence="1">
    <location>
        <begin position="114"/>
        <end position="131"/>
    </location>
</feature>
<comment type="caution">
    <text evidence="2">The sequence shown here is derived from an EMBL/GenBank/DDBJ whole genome shotgun (WGS) entry which is preliminary data.</text>
</comment>
<gene>
    <name evidence="2" type="ORF">DFH08DRAFT_945636</name>
</gene>
<sequence>MSSKAKTGTSVVGLVSMGDAENLDAEVTVEVPADTEAIPEGENKHKHRPNMRYADSWRHANGMDKDLISGFMLNEYNLSDESSGTRLRRQFDSIDRRSSAARVVLLAPERRTQLRSSSNTTPTRTKTHSGQSLYPAADYGKNLLAYLLPLYDKLSFFAECLKALTQAGQSPFWMVSANRNQGRNLHSKCHERGMPVMERDSTD</sequence>
<protein>
    <submittedName>
        <fullName evidence="2">Uncharacterized protein</fullName>
    </submittedName>
</protein>
<evidence type="ECO:0000256" key="1">
    <source>
        <dbReference type="SAM" id="MobiDB-lite"/>
    </source>
</evidence>
<keyword evidence="3" id="KW-1185">Reference proteome</keyword>
<dbReference type="Proteomes" id="UP001218218">
    <property type="component" value="Unassembled WGS sequence"/>
</dbReference>
<evidence type="ECO:0000313" key="3">
    <source>
        <dbReference type="Proteomes" id="UP001218218"/>
    </source>
</evidence>